<evidence type="ECO:0000256" key="10">
    <source>
        <dbReference type="ARBA" id="ARBA00022645"/>
    </source>
</evidence>
<comment type="caution">
    <text evidence="31">The sequence shown here is derived from an EMBL/GenBank/DDBJ whole genome shotgun (WGS) entry which is preliminary data.</text>
</comment>
<evidence type="ECO:0000256" key="9">
    <source>
        <dbReference type="ARBA" id="ARBA00022519"/>
    </source>
</evidence>
<evidence type="ECO:0000256" key="2">
    <source>
        <dbReference type="ARBA" id="ARBA00004249"/>
    </source>
</evidence>
<dbReference type="SUPFAM" id="SSF53955">
    <property type="entry name" value="Lysozyme-like"/>
    <property type="match status" value="1"/>
</dbReference>
<dbReference type="InterPro" id="IPR001460">
    <property type="entry name" value="PCN-bd_Tpept"/>
</dbReference>
<keyword evidence="15" id="KW-0378">Hydrolase</keyword>
<feature type="domain" description="Glycosyl transferase family 51" evidence="29">
    <location>
        <begin position="55"/>
        <end position="229"/>
    </location>
</feature>
<dbReference type="InterPro" id="IPR012338">
    <property type="entry name" value="Beta-lactam/transpept-like"/>
</dbReference>
<evidence type="ECO:0000256" key="26">
    <source>
        <dbReference type="ARBA" id="ARBA00049902"/>
    </source>
</evidence>
<dbReference type="NCBIfam" id="TIGR02074">
    <property type="entry name" value="PBP_1a_fam"/>
    <property type="match status" value="1"/>
</dbReference>
<keyword evidence="19" id="KW-1133">Transmembrane helix</keyword>
<evidence type="ECO:0000256" key="12">
    <source>
        <dbReference type="ARBA" id="ARBA00022676"/>
    </source>
</evidence>
<dbReference type="GO" id="GO:0005886">
    <property type="term" value="C:plasma membrane"/>
    <property type="evidence" value="ECO:0007669"/>
    <property type="project" value="UniProtKB-SubCell"/>
</dbReference>
<dbReference type="EMBL" id="AQQV01000004">
    <property type="protein sequence ID" value="ORE85549.1"/>
    <property type="molecule type" value="Genomic_DNA"/>
</dbReference>
<dbReference type="InterPro" id="IPR050396">
    <property type="entry name" value="Glycosyltr_51/Transpeptidase"/>
</dbReference>
<keyword evidence="17" id="KW-0735">Signal-anchor</keyword>
<dbReference type="PANTHER" id="PTHR32282:SF27">
    <property type="entry name" value="PENICILLIN-BINDING PROTEIN 1A"/>
    <property type="match status" value="1"/>
</dbReference>
<evidence type="ECO:0000256" key="16">
    <source>
        <dbReference type="ARBA" id="ARBA00022960"/>
    </source>
</evidence>
<dbReference type="Proteomes" id="UP000192342">
    <property type="component" value="Unassembled WGS sequence"/>
</dbReference>
<evidence type="ECO:0000256" key="6">
    <source>
        <dbReference type="ARBA" id="ARBA00012448"/>
    </source>
</evidence>
<dbReference type="SUPFAM" id="SSF56601">
    <property type="entry name" value="beta-lactamase/transpeptidase-like"/>
    <property type="match status" value="1"/>
</dbReference>
<dbReference type="Pfam" id="PF00912">
    <property type="entry name" value="Transgly"/>
    <property type="match status" value="1"/>
</dbReference>
<evidence type="ECO:0000256" key="21">
    <source>
        <dbReference type="ARBA" id="ARBA00023251"/>
    </source>
</evidence>
<evidence type="ECO:0000256" key="3">
    <source>
        <dbReference type="ARBA" id="ARBA00004752"/>
    </source>
</evidence>
<dbReference type="GO" id="GO:0009002">
    <property type="term" value="F:serine-type D-Ala-D-Ala carboxypeptidase activity"/>
    <property type="evidence" value="ECO:0007669"/>
    <property type="project" value="UniProtKB-EC"/>
</dbReference>
<evidence type="ECO:0000256" key="22">
    <source>
        <dbReference type="ARBA" id="ARBA00023268"/>
    </source>
</evidence>
<keyword evidence="13" id="KW-0808">Transferase</keyword>
<gene>
    <name evidence="31" type="ORF">ATO7_15043</name>
</gene>
<comment type="similarity">
    <text evidence="5">In the N-terminal section; belongs to the glycosyltransferase 51 family.</text>
</comment>
<dbReference type="GO" id="GO:0009252">
    <property type="term" value="P:peptidoglycan biosynthetic process"/>
    <property type="evidence" value="ECO:0007669"/>
    <property type="project" value="UniProtKB-UniPathway"/>
</dbReference>
<evidence type="ECO:0000259" key="30">
    <source>
        <dbReference type="Pfam" id="PF17092"/>
    </source>
</evidence>
<dbReference type="AlphaFoldDB" id="A0A1Y1SAW8"/>
<name>A0A1Y1SAW8_9GAMM</name>
<evidence type="ECO:0000256" key="8">
    <source>
        <dbReference type="ARBA" id="ARBA00022475"/>
    </source>
</evidence>
<reference evidence="31 32" key="1">
    <citation type="submission" date="2013-04" db="EMBL/GenBank/DDBJ databases">
        <title>Oceanococcus atlanticus 22II-S10r2 Genome Sequencing.</title>
        <authorList>
            <person name="Lai Q."/>
            <person name="Li G."/>
            <person name="Shao Z."/>
        </authorList>
    </citation>
    <scope>NUCLEOTIDE SEQUENCE [LARGE SCALE GENOMIC DNA]</scope>
    <source>
        <strain evidence="31 32">22II-S10r2</strain>
    </source>
</reference>
<evidence type="ECO:0000256" key="5">
    <source>
        <dbReference type="ARBA" id="ARBA00007739"/>
    </source>
</evidence>
<evidence type="ECO:0000259" key="28">
    <source>
        <dbReference type="Pfam" id="PF00905"/>
    </source>
</evidence>
<evidence type="ECO:0000256" key="7">
    <source>
        <dbReference type="ARBA" id="ARBA00018638"/>
    </source>
</evidence>
<comment type="function">
    <text evidence="1">Cell wall formation. Synthesis of cross-linked peptidoglycan from the lipid intermediates. The enzyme has a penicillin-insensitive transglycosylase N-terminal domain (formation of linear glycan strands) and a penicillin-sensitive transpeptidase C-terminal domain (cross-linking of the peptide subunits).</text>
</comment>
<dbReference type="Gene3D" id="3.40.710.10">
    <property type="entry name" value="DD-peptidase/beta-lactamase superfamily"/>
    <property type="match status" value="2"/>
</dbReference>
<dbReference type="GO" id="GO:0046677">
    <property type="term" value="P:response to antibiotic"/>
    <property type="evidence" value="ECO:0007669"/>
    <property type="project" value="UniProtKB-KW"/>
</dbReference>
<dbReference type="InterPro" id="IPR036950">
    <property type="entry name" value="PBP_transglycosylase"/>
</dbReference>
<dbReference type="GO" id="GO:0071555">
    <property type="term" value="P:cell wall organization"/>
    <property type="evidence" value="ECO:0007669"/>
    <property type="project" value="UniProtKB-KW"/>
</dbReference>
<keyword evidence="23" id="KW-0961">Cell wall biogenesis/degradation</keyword>
<keyword evidence="20" id="KW-0472">Membrane</keyword>
<dbReference type="Pfam" id="PF00905">
    <property type="entry name" value="Transpeptidase"/>
    <property type="match status" value="1"/>
</dbReference>
<proteinExistence type="inferred from homology"/>
<comment type="pathway">
    <text evidence="3">Cell wall biogenesis; peptidoglycan biosynthesis.</text>
</comment>
<evidence type="ECO:0000256" key="24">
    <source>
        <dbReference type="ARBA" id="ARBA00034000"/>
    </source>
</evidence>
<sequence>MRLIKYLFIFGLVCGVLAAIGVAGVVWHFSQDLPSTEGLRDVRLQVPLRIYSADNQLIGEYGAERREPLAYQEIPDPLIKAFLAAEDDRFFKHPGVDYQGLLRAAWVLALTGEKAQGGSTITMQLARNFFLSSEKSYVRKVREILLALQMERQLSKQEILTFYLNKIFLGHRAYGIGAAAKVYYGKELPDLSLAQMAMIAGLPKAPSRYNPISGPQRALLRRNYVLRRMRELEYIDDAAYQTALDEPISAELRRATIDLEAHYVAEYARGRIINQFGLDAYTSGIEVVTTIHAKPQRAAVAALRKNLIDYDLRHGYRGPEAQLGDLGQELDGLDGAELETVLGPMLEEFSSVGGLEPALVLAVDESTIRVWSSDSGVLTLDANEQPYEKLDQVLTHGDLVRLKAADAEDGKTSWSLAQVPEVQGALVSIDPQNGAVLAMAGGFDYFASKFNRAMQAQRQPGSSFKPFVYSAALENGFTPATVINDAPVVFHDAALGGAWRPQNYSGRFYGPTPLRTGLYNSRNLVAIRVLEGAGLDTVRNYVTRFGFERDRIPRDLSMALGTGVFSPLEMAGGFAVFANGGYRVEPYLIEQVRTAEGEVLHQALPPSVCEAACQRERDAELKAQAEMTEVREALGTSALQGEVQEMVFPPAAERVISEANAYVMTDMLRDVVQRGTARRARQLGRNDLAGKTGTTNDQIDAWFCGFNARHVAVSWVGFDDIKPLGSRETGSRAALPMWIDYMGVALDGVPSQVRPQPAGVVSARIDPETGMLASYGSANAQFEIFIEGKLPEAADYGYAAQDGVTVEGAPPSREDELLEDIF</sequence>
<protein>
    <recommendedName>
        <fullName evidence="7">Penicillin-binding protein 1A</fullName>
        <ecNumber evidence="25">2.4.99.28</ecNumber>
        <ecNumber evidence="6">3.4.16.4</ecNumber>
    </recommendedName>
</protein>
<dbReference type="InterPro" id="IPR031376">
    <property type="entry name" value="PCB_OB"/>
</dbReference>
<comment type="catalytic activity">
    <reaction evidence="26">
        <text>[GlcNAc-(1-&gt;4)-Mur2Ac(oyl-L-Ala-gamma-D-Glu-L-Lys-D-Ala-D-Ala)](n)-di-trans,octa-cis-undecaprenyl diphosphate + beta-D-GlcNAc-(1-&gt;4)-Mur2Ac(oyl-L-Ala-gamma-D-Glu-L-Lys-D-Ala-D-Ala)-di-trans,octa-cis-undecaprenyl diphosphate = [GlcNAc-(1-&gt;4)-Mur2Ac(oyl-L-Ala-gamma-D-Glu-L-Lys-D-Ala-D-Ala)](n+1)-di-trans,octa-cis-undecaprenyl diphosphate + di-trans,octa-cis-undecaprenyl diphosphate + H(+)</text>
        <dbReference type="Rhea" id="RHEA:23708"/>
        <dbReference type="Rhea" id="RHEA-COMP:9602"/>
        <dbReference type="Rhea" id="RHEA-COMP:9603"/>
        <dbReference type="ChEBI" id="CHEBI:15378"/>
        <dbReference type="ChEBI" id="CHEBI:58405"/>
        <dbReference type="ChEBI" id="CHEBI:60033"/>
        <dbReference type="ChEBI" id="CHEBI:78435"/>
        <dbReference type="EC" id="2.4.99.28"/>
    </reaction>
</comment>
<evidence type="ECO:0000256" key="11">
    <source>
        <dbReference type="ARBA" id="ARBA00022670"/>
    </source>
</evidence>
<dbReference type="GO" id="GO:0008360">
    <property type="term" value="P:regulation of cell shape"/>
    <property type="evidence" value="ECO:0007669"/>
    <property type="project" value="UniProtKB-KW"/>
</dbReference>
<evidence type="ECO:0000256" key="15">
    <source>
        <dbReference type="ARBA" id="ARBA00022801"/>
    </source>
</evidence>
<keyword evidence="32" id="KW-1185">Reference proteome</keyword>
<keyword evidence="11" id="KW-0645">Protease</keyword>
<dbReference type="Gene3D" id="1.10.3810.10">
    <property type="entry name" value="Biosynthetic peptidoglycan transglycosylase-like"/>
    <property type="match status" value="1"/>
</dbReference>
<dbReference type="GO" id="GO:0006508">
    <property type="term" value="P:proteolysis"/>
    <property type="evidence" value="ECO:0007669"/>
    <property type="project" value="UniProtKB-KW"/>
</dbReference>
<evidence type="ECO:0000256" key="4">
    <source>
        <dbReference type="ARBA" id="ARBA00007090"/>
    </source>
</evidence>
<feature type="domain" description="Penicillin-binding protein OB-like" evidence="30">
    <location>
        <begin position="316"/>
        <end position="422"/>
    </location>
</feature>
<dbReference type="Pfam" id="PF17092">
    <property type="entry name" value="PCB_OB"/>
    <property type="match status" value="1"/>
</dbReference>
<keyword evidence="21" id="KW-0046">Antibiotic resistance</keyword>
<evidence type="ECO:0000256" key="14">
    <source>
        <dbReference type="ARBA" id="ARBA00022692"/>
    </source>
</evidence>
<organism evidence="31 32">
    <name type="scientific">Oceanococcus atlanticus</name>
    <dbReference type="NCBI Taxonomy" id="1317117"/>
    <lineage>
        <taxon>Bacteria</taxon>
        <taxon>Pseudomonadati</taxon>
        <taxon>Pseudomonadota</taxon>
        <taxon>Gammaproteobacteria</taxon>
        <taxon>Chromatiales</taxon>
        <taxon>Oceanococcaceae</taxon>
        <taxon>Oceanococcus</taxon>
    </lineage>
</organism>
<keyword evidence="16" id="KW-0133">Cell shape</keyword>
<dbReference type="PANTHER" id="PTHR32282">
    <property type="entry name" value="BINDING PROTEIN TRANSPEPTIDASE, PUTATIVE-RELATED"/>
    <property type="match status" value="1"/>
</dbReference>
<dbReference type="UniPathway" id="UPA00219"/>
<evidence type="ECO:0000256" key="13">
    <source>
        <dbReference type="ARBA" id="ARBA00022679"/>
    </source>
</evidence>
<dbReference type="GO" id="GO:0008955">
    <property type="term" value="F:peptidoglycan glycosyltransferase activity"/>
    <property type="evidence" value="ECO:0007669"/>
    <property type="project" value="UniProtKB-EC"/>
</dbReference>
<keyword evidence="22" id="KW-0511">Multifunctional enzyme</keyword>
<dbReference type="EC" id="3.4.16.4" evidence="6"/>
<comment type="pathway">
    <text evidence="27">Glycan biosynthesis.</text>
</comment>
<evidence type="ECO:0000256" key="17">
    <source>
        <dbReference type="ARBA" id="ARBA00022968"/>
    </source>
</evidence>
<dbReference type="EC" id="2.4.99.28" evidence="25"/>
<evidence type="ECO:0000256" key="19">
    <source>
        <dbReference type="ARBA" id="ARBA00022989"/>
    </source>
</evidence>
<comment type="similarity">
    <text evidence="4">In the C-terminal section; belongs to the transpeptidase family.</text>
</comment>
<dbReference type="GO" id="GO:0030288">
    <property type="term" value="C:outer membrane-bounded periplasmic space"/>
    <property type="evidence" value="ECO:0007669"/>
    <property type="project" value="TreeGrafter"/>
</dbReference>
<evidence type="ECO:0000313" key="31">
    <source>
        <dbReference type="EMBL" id="ORE85549.1"/>
    </source>
</evidence>
<accession>A0A1Y1SAW8</accession>
<evidence type="ECO:0000256" key="27">
    <source>
        <dbReference type="ARBA" id="ARBA00060592"/>
    </source>
</evidence>
<keyword evidence="12" id="KW-0328">Glycosyltransferase</keyword>
<evidence type="ECO:0000256" key="1">
    <source>
        <dbReference type="ARBA" id="ARBA00002624"/>
    </source>
</evidence>
<keyword evidence="9" id="KW-0997">Cell inner membrane</keyword>
<evidence type="ECO:0000256" key="18">
    <source>
        <dbReference type="ARBA" id="ARBA00022984"/>
    </source>
</evidence>
<comment type="subcellular location">
    <subcellularLocation>
        <location evidence="2">Cell inner membrane</location>
        <topology evidence="2">Single-pass type II membrane protein</topology>
    </subcellularLocation>
</comment>
<dbReference type="GO" id="GO:0008658">
    <property type="term" value="F:penicillin binding"/>
    <property type="evidence" value="ECO:0007669"/>
    <property type="project" value="InterPro"/>
</dbReference>
<evidence type="ECO:0000259" key="29">
    <source>
        <dbReference type="Pfam" id="PF00912"/>
    </source>
</evidence>
<keyword evidence="18" id="KW-0573">Peptidoglycan synthesis</keyword>
<keyword evidence="10" id="KW-0121">Carboxypeptidase</keyword>
<evidence type="ECO:0000313" key="32">
    <source>
        <dbReference type="Proteomes" id="UP000192342"/>
    </source>
</evidence>
<evidence type="ECO:0000256" key="23">
    <source>
        <dbReference type="ARBA" id="ARBA00023316"/>
    </source>
</evidence>
<dbReference type="InterPro" id="IPR001264">
    <property type="entry name" value="Glyco_trans_51"/>
</dbReference>
<dbReference type="STRING" id="1317117.ATO7_15043"/>
<feature type="domain" description="Penicillin-binding protein transpeptidase" evidence="28">
    <location>
        <begin position="424"/>
        <end position="696"/>
    </location>
</feature>
<dbReference type="InterPro" id="IPR023346">
    <property type="entry name" value="Lysozyme-like_dom_sf"/>
</dbReference>
<dbReference type="RefSeq" id="WP_083563223.1">
    <property type="nucleotide sequence ID" value="NZ_AQQV01000004.1"/>
</dbReference>
<dbReference type="OrthoDB" id="9766909at2"/>
<keyword evidence="8" id="KW-1003">Cell membrane</keyword>
<evidence type="ECO:0000256" key="25">
    <source>
        <dbReference type="ARBA" id="ARBA00044770"/>
    </source>
</evidence>
<comment type="catalytic activity">
    <reaction evidence="24">
        <text>Preferential cleavage: (Ac)2-L-Lys-D-Ala-|-D-Ala. Also transpeptidation of peptidyl-alanyl moieties that are N-acyl substituents of D-alanine.</text>
        <dbReference type="EC" id="3.4.16.4"/>
    </reaction>
</comment>
<keyword evidence="14" id="KW-0812">Transmembrane</keyword>
<evidence type="ECO:0000256" key="20">
    <source>
        <dbReference type="ARBA" id="ARBA00023136"/>
    </source>
</evidence>
<dbReference type="FunFam" id="1.10.3810.10:FF:000003">
    <property type="entry name" value="Penicillin-binding protein 1a"/>
    <property type="match status" value="1"/>
</dbReference>